<dbReference type="OrthoDB" id="3360544at2759"/>
<sequence>MSSLDTTTFATSPLEGYYSWTDTLKGVYYGPGSTKTALPSLLKTLGAKKALIVTGRSLHEKTDVVRTVEAILKEHNAWGATFFEIGEHSPIAGIRKGISVYKDTGCDCIVAVGGGSPIDASKAILYNIQKETGGKTPPQIAIPTTLSAAEYTVGAGFTNDEGVKVAVSSQELAPAGIILDAELTLATPERLWLSTGIRALDHAVENLYRPLLSHPQKVLCYAALADLFKYLPESKADPKSVDARQRLQVASWMSIWPMKREKYSALGLSHALGHKLGARYGIPHGITSCLTLAPTVLLKSDVAPEEDKRALAATLYQLHEPSTGSIEGDVRRLASLINNLVISLGLQSTIAQYNVPKEDLTSLAKDALGRDDDPQLPKVVKLLESLYFPLEL</sequence>
<dbReference type="Proteomes" id="UP000054270">
    <property type="component" value="Unassembled WGS sequence"/>
</dbReference>
<dbReference type="GO" id="GO:0004022">
    <property type="term" value="F:alcohol dehydrogenase (NAD+) activity"/>
    <property type="evidence" value="ECO:0007669"/>
    <property type="project" value="TreeGrafter"/>
</dbReference>
<dbReference type="SUPFAM" id="SSF56796">
    <property type="entry name" value="Dehydroquinate synthase-like"/>
    <property type="match status" value="1"/>
</dbReference>
<dbReference type="InterPro" id="IPR018211">
    <property type="entry name" value="ADH_Fe_CS"/>
</dbReference>
<dbReference type="Gene3D" id="3.40.50.1970">
    <property type="match status" value="1"/>
</dbReference>
<dbReference type="CDD" id="cd08192">
    <property type="entry name" value="MAR-like"/>
    <property type="match status" value="1"/>
</dbReference>
<dbReference type="STRING" id="945553.A0A0D2QBN3"/>
<reference evidence="5" key="1">
    <citation type="submission" date="2014-04" db="EMBL/GenBank/DDBJ databases">
        <title>Evolutionary Origins and Diversification of the Mycorrhizal Mutualists.</title>
        <authorList>
            <consortium name="DOE Joint Genome Institute"/>
            <consortium name="Mycorrhizal Genomics Consortium"/>
            <person name="Kohler A."/>
            <person name="Kuo A."/>
            <person name="Nagy L.G."/>
            <person name="Floudas D."/>
            <person name="Copeland A."/>
            <person name="Barry K.W."/>
            <person name="Cichocki N."/>
            <person name="Veneault-Fourrey C."/>
            <person name="LaButti K."/>
            <person name="Lindquist E.A."/>
            <person name="Lipzen A."/>
            <person name="Lundell T."/>
            <person name="Morin E."/>
            <person name="Murat C."/>
            <person name="Riley R."/>
            <person name="Ohm R."/>
            <person name="Sun H."/>
            <person name="Tunlid A."/>
            <person name="Henrissat B."/>
            <person name="Grigoriev I.V."/>
            <person name="Hibbett D.S."/>
            <person name="Martin F."/>
        </authorList>
    </citation>
    <scope>NUCLEOTIDE SEQUENCE [LARGE SCALE GENOMIC DNA]</scope>
    <source>
        <strain evidence="5">FD-334 SS-4</strain>
    </source>
</reference>
<evidence type="ECO:0000313" key="5">
    <source>
        <dbReference type="Proteomes" id="UP000054270"/>
    </source>
</evidence>
<evidence type="ECO:0000313" key="4">
    <source>
        <dbReference type="EMBL" id="KJA29050.1"/>
    </source>
</evidence>
<feature type="domain" description="Fe-containing alcohol dehydrogenase-like C-terminal" evidence="3">
    <location>
        <begin position="194"/>
        <end position="370"/>
    </location>
</feature>
<dbReference type="PANTHER" id="PTHR11496">
    <property type="entry name" value="ALCOHOL DEHYDROGENASE"/>
    <property type="match status" value="1"/>
</dbReference>
<accession>A0A0D2QBN3</accession>
<dbReference type="InterPro" id="IPR056798">
    <property type="entry name" value="ADH_Fe_C"/>
</dbReference>
<dbReference type="GO" id="GO:0046872">
    <property type="term" value="F:metal ion binding"/>
    <property type="evidence" value="ECO:0007669"/>
    <property type="project" value="InterPro"/>
</dbReference>
<dbReference type="GO" id="GO:0005739">
    <property type="term" value="C:mitochondrion"/>
    <property type="evidence" value="ECO:0007669"/>
    <property type="project" value="TreeGrafter"/>
</dbReference>
<dbReference type="AlphaFoldDB" id="A0A0D2QBN3"/>
<dbReference type="EMBL" id="KN817520">
    <property type="protein sequence ID" value="KJA29050.1"/>
    <property type="molecule type" value="Genomic_DNA"/>
</dbReference>
<dbReference type="PANTHER" id="PTHR11496:SF97">
    <property type="entry name" value="ALCOHOL DEHYDROGENASE IRON-TYPE_GLYCEROL DEHYDROGENASE GLDA DOMAIN-CONTAINING PROTEIN"/>
    <property type="match status" value="1"/>
</dbReference>
<evidence type="ECO:0000256" key="1">
    <source>
        <dbReference type="ARBA" id="ARBA00023002"/>
    </source>
</evidence>
<keyword evidence="5" id="KW-1185">Reference proteome</keyword>
<feature type="domain" description="Alcohol dehydrogenase iron-type/glycerol dehydrogenase GldA" evidence="2">
    <location>
        <begin position="27"/>
        <end position="180"/>
    </location>
</feature>
<dbReference type="InterPro" id="IPR001670">
    <property type="entry name" value="ADH_Fe/GldA"/>
</dbReference>
<proteinExistence type="predicted"/>
<dbReference type="PROSITE" id="PS00060">
    <property type="entry name" value="ADH_IRON_2"/>
    <property type="match status" value="1"/>
</dbReference>
<evidence type="ECO:0000259" key="2">
    <source>
        <dbReference type="Pfam" id="PF00465"/>
    </source>
</evidence>
<protein>
    <submittedName>
        <fullName evidence="4">Uncharacterized protein</fullName>
    </submittedName>
</protein>
<dbReference type="InterPro" id="IPR039697">
    <property type="entry name" value="Alcohol_dehydrogenase_Fe"/>
</dbReference>
<keyword evidence="1" id="KW-0560">Oxidoreductase</keyword>
<dbReference type="Pfam" id="PF25137">
    <property type="entry name" value="ADH_Fe_C"/>
    <property type="match status" value="1"/>
</dbReference>
<name>A0A0D2QBN3_HYPSF</name>
<organism evidence="4 5">
    <name type="scientific">Hypholoma sublateritium (strain FD-334 SS-4)</name>
    <dbReference type="NCBI Taxonomy" id="945553"/>
    <lineage>
        <taxon>Eukaryota</taxon>
        <taxon>Fungi</taxon>
        <taxon>Dikarya</taxon>
        <taxon>Basidiomycota</taxon>
        <taxon>Agaricomycotina</taxon>
        <taxon>Agaricomycetes</taxon>
        <taxon>Agaricomycetidae</taxon>
        <taxon>Agaricales</taxon>
        <taxon>Agaricineae</taxon>
        <taxon>Strophariaceae</taxon>
        <taxon>Hypholoma</taxon>
    </lineage>
</organism>
<dbReference type="OMA" id="MNGFDKG"/>
<dbReference type="Pfam" id="PF00465">
    <property type="entry name" value="Fe-ADH"/>
    <property type="match status" value="1"/>
</dbReference>
<dbReference type="Gene3D" id="1.20.1090.10">
    <property type="entry name" value="Dehydroquinate synthase-like - alpha domain"/>
    <property type="match status" value="1"/>
</dbReference>
<evidence type="ECO:0000259" key="3">
    <source>
        <dbReference type="Pfam" id="PF25137"/>
    </source>
</evidence>
<gene>
    <name evidence="4" type="ORF">HYPSUDRAFT_33570</name>
</gene>